<feature type="transmembrane region" description="Helical" evidence="5">
    <location>
        <begin position="170"/>
        <end position="190"/>
    </location>
</feature>
<dbReference type="GeneID" id="27309958"/>
<dbReference type="Pfam" id="PF00324">
    <property type="entry name" value="AA_permease"/>
    <property type="match status" value="1"/>
</dbReference>
<dbReference type="OrthoDB" id="3900342at2759"/>
<evidence type="ECO:0000256" key="5">
    <source>
        <dbReference type="SAM" id="Phobius"/>
    </source>
</evidence>
<organism evidence="7 8">
    <name type="scientific">Verruconis gallopava</name>
    <dbReference type="NCBI Taxonomy" id="253628"/>
    <lineage>
        <taxon>Eukaryota</taxon>
        <taxon>Fungi</taxon>
        <taxon>Dikarya</taxon>
        <taxon>Ascomycota</taxon>
        <taxon>Pezizomycotina</taxon>
        <taxon>Dothideomycetes</taxon>
        <taxon>Pleosporomycetidae</taxon>
        <taxon>Venturiales</taxon>
        <taxon>Sympoventuriaceae</taxon>
        <taxon>Verruconis</taxon>
    </lineage>
</organism>
<feature type="transmembrane region" description="Helical" evidence="5">
    <location>
        <begin position="387"/>
        <end position="405"/>
    </location>
</feature>
<name>A0A0D2B790_9PEZI</name>
<dbReference type="GO" id="GO:0015171">
    <property type="term" value="F:amino acid transmembrane transporter activity"/>
    <property type="evidence" value="ECO:0007669"/>
    <property type="project" value="TreeGrafter"/>
</dbReference>
<evidence type="ECO:0000256" key="3">
    <source>
        <dbReference type="ARBA" id="ARBA00022989"/>
    </source>
</evidence>
<keyword evidence="4 5" id="KW-0472">Membrane</keyword>
<dbReference type="InterPro" id="IPR004841">
    <property type="entry name" value="AA-permease/SLC12A_dom"/>
</dbReference>
<proteinExistence type="predicted"/>
<dbReference type="Proteomes" id="UP000053259">
    <property type="component" value="Unassembled WGS sequence"/>
</dbReference>
<dbReference type="STRING" id="253628.A0A0D2B790"/>
<keyword evidence="3 5" id="KW-1133">Transmembrane helix</keyword>
<feature type="transmembrane region" description="Helical" evidence="5">
    <location>
        <begin position="504"/>
        <end position="523"/>
    </location>
</feature>
<evidence type="ECO:0000313" key="8">
    <source>
        <dbReference type="Proteomes" id="UP000053259"/>
    </source>
</evidence>
<comment type="subcellular location">
    <subcellularLocation>
        <location evidence="1">Membrane</location>
        <topology evidence="1">Multi-pass membrane protein</topology>
    </subcellularLocation>
</comment>
<sequence length="584" mass="65921">MARRTVLNQELKERHVNMMAFTSTIGFGLFLKAGTVIYLAGPGLGTVSMFVSCTIMWSVIAAIGEMTALFPVQGPLFEFPCRFLDEGVGFAVGWMAWFAWVATIAAELVAVANLFTFGFPEQYLRDVGYPEATLAWATKDDSPALWITIFLAVILAVNFLPVGYYGELEYVFGCAKMIFIIGLIMMNIILSGMQKVQVFSGGDHFWTWDRPYSFASDGISVRGRTKITGSIGQFLAFWQALTAVCWSLVGFETIGVTAAENRDLERWETMRLASKKLSIRITTLYTLATFAASLNVPMDDPQLLSIATDAHTSGQHSIFVIAAVRNHLRGWPSFFNGFFIFSALTSAVNAVYISSRLLHALASIPEVWPLWAQTFRRRLERTSSHGTPMYTVTLSWLFGLLAFLATKTYPAEILSRITTNATVSFFIVYSVVAASFIPFYHRIKDASEDQALENRDAYDRDDEQYPYRTHGQLFRSWYGTIFCTLILLFSGWRSFFSPFSTPDFIVSYIGIVVFFVIIAYYHIRTDGISPLKWRRNACLQIQRPPPKIVVAGRRRGTLQLPNEKKMFAIENLEAVAGWLWCWIR</sequence>
<accession>A0A0D2B790</accession>
<evidence type="ECO:0000256" key="4">
    <source>
        <dbReference type="ARBA" id="ARBA00023136"/>
    </source>
</evidence>
<dbReference type="VEuPathDB" id="FungiDB:PV09_01985"/>
<evidence type="ECO:0000259" key="6">
    <source>
        <dbReference type="Pfam" id="PF00324"/>
    </source>
</evidence>
<feature type="transmembrane region" description="Helical" evidence="5">
    <location>
        <begin position="334"/>
        <end position="353"/>
    </location>
</feature>
<gene>
    <name evidence="7" type="ORF">PV09_01985</name>
</gene>
<dbReference type="PANTHER" id="PTHR43341">
    <property type="entry name" value="AMINO ACID PERMEASE"/>
    <property type="match status" value="1"/>
</dbReference>
<dbReference type="AlphaFoldDB" id="A0A0D2B790"/>
<dbReference type="HOGENOM" id="CLU_007946_13_0_1"/>
<dbReference type="Gene3D" id="1.20.1740.10">
    <property type="entry name" value="Amino acid/polyamine transporter I"/>
    <property type="match status" value="1"/>
</dbReference>
<reference evidence="7 8" key="1">
    <citation type="submission" date="2015-01" db="EMBL/GenBank/DDBJ databases">
        <title>The Genome Sequence of Ochroconis gallopava CBS43764.</title>
        <authorList>
            <consortium name="The Broad Institute Genomics Platform"/>
            <person name="Cuomo C."/>
            <person name="de Hoog S."/>
            <person name="Gorbushina A."/>
            <person name="Stielow B."/>
            <person name="Teixiera M."/>
            <person name="Abouelleil A."/>
            <person name="Chapman S.B."/>
            <person name="Priest M."/>
            <person name="Young S.K."/>
            <person name="Wortman J."/>
            <person name="Nusbaum C."/>
            <person name="Birren B."/>
        </authorList>
    </citation>
    <scope>NUCLEOTIDE SEQUENCE [LARGE SCALE GENOMIC DNA]</scope>
    <source>
        <strain evidence="7 8">CBS 43764</strain>
    </source>
</reference>
<evidence type="ECO:0000256" key="1">
    <source>
        <dbReference type="ARBA" id="ARBA00004141"/>
    </source>
</evidence>
<feature type="transmembrane region" description="Helical" evidence="5">
    <location>
        <begin position="417"/>
        <end position="440"/>
    </location>
</feature>
<feature type="transmembrane region" description="Helical" evidence="5">
    <location>
        <begin position="20"/>
        <end position="40"/>
    </location>
</feature>
<protein>
    <recommendedName>
        <fullName evidence="6">Amino acid permease/ SLC12A domain-containing protein</fullName>
    </recommendedName>
</protein>
<evidence type="ECO:0000256" key="2">
    <source>
        <dbReference type="ARBA" id="ARBA00022692"/>
    </source>
</evidence>
<dbReference type="EMBL" id="KN847533">
    <property type="protein sequence ID" value="KIW07109.1"/>
    <property type="molecule type" value="Genomic_DNA"/>
</dbReference>
<dbReference type="InterPro" id="IPR050524">
    <property type="entry name" value="APC_YAT"/>
</dbReference>
<feature type="transmembrane region" description="Helical" evidence="5">
    <location>
        <begin position="473"/>
        <end position="492"/>
    </location>
</feature>
<feature type="domain" description="Amino acid permease/ SLC12A" evidence="6">
    <location>
        <begin position="15"/>
        <end position="524"/>
    </location>
</feature>
<keyword evidence="8" id="KW-1185">Reference proteome</keyword>
<dbReference type="GO" id="GO:0016020">
    <property type="term" value="C:membrane"/>
    <property type="evidence" value="ECO:0007669"/>
    <property type="project" value="UniProtKB-SubCell"/>
</dbReference>
<evidence type="ECO:0000313" key="7">
    <source>
        <dbReference type="EMBL" id="KIW07109.1"/>
    </source>
</evidence>
<feature type="transmembrane region" description="Helical" evidence="5">
    <location>
        <begin position="277"/>
        <end position="296"/>
    </location>
</feature>
<dbReference type="InParanoid" id="A0A0D2B790"/>
<feature type="transmembrane region" description="Helical" evidence="5">
    <location>
        <begin position="90"/>
        <end position="115"/>
    </location>
</feature>
<feature type="transmembrane region" description="Helical" evidence="5">
    <location>
        <begin position="47"/>
        <end position="70"/>
    </location>
</feature>
<feature type="transmembrane region" description="Helical" evidence="5">
    <location>
        <begin position="144"/>
        <end position="164"/>
    </location>
</feature>
<dbReference type="PIRSF" id="PIRSF006060">
    <property type="entry name" value="AA_transporter"/>
    <property type="match status" value="1"/>
</dbReference>
<dbReference type="RefSeq" id="XP_016216978.1">
    <property type="nucleotide sequence ID" value="XM_016354962.1"/>
</dbReference>
<dbReference type="PANTHER" id="PTHR43341:SF35">
    <property type="entry name" value="ACID TRANSPORTER, PUTATIVE-RELATED"/>
    <property type="match status" value="1"/>
</dbReference>
<keyword evidence="2 5" id="KW-0812">Transmembrane</keyword>